<gene>
    <name evidence="1" type="ORF">JBS370_LOCUS41785</name>
</gene>
<proteinExistence type="predicted"/>
<protein>
    <submittedName>
        <fullName evidence="1">Uncharacterized protein</fullName>
    </submittedName>
</protein>
<comment type="caution">
    <text evidence="1">The sequence shown here is derived from an EMBL/GenBank/DDBJ whole genome shotgun (WGS) entry which is preliminary data.</text>
</comment>
<evidence type="ECO:0000313" key="1">
    <source>
        <dbReference type="EMBL" id="CAF4346299.1"/>
    </source>
</evidence>
<name>A0A820KQ02_9BILA</name>
<evidence type="ECO:0000313" key="2">
    <source>
        <dbReference type="Proteomes" id="UP000663836"/>
    </source>
</evidence>
<dbReference type="Gene3D" id="3.20.20.80">
    <property type="entry name" value="Glycosidases"/>
    <property type="match status" value="1"/>
</dbReference>
<organism evidence="1 2">
    <name type="scientific">Rotaria sordida</name>
    <dbReference type="NCBI Taxonomy" id="392033"/>
    <lineage>
        <taxon>Eukaryota</taxon>
        <taxon>Metazoa</taxon>
        <taxon>Spiralia</taxon>
        <taxon>Gnathifera</taxon>
        <taxon>Rotifera</taxon>
        <taxon>Eurotatoria</taxon>
        <taxon>Bdelloidea</taxon>
        <taxon>Philodinida</taxon>
        <taxon>Philodinidae</taxon>
        <taxon>Rotaria</taxon>
    </lineage>
</organism>
<dbReference type="EMBL" id="CAJOBD010049238">
    <property type="protein sequence ID" value="CAF4346299.1"/>
    <property type="molecule type" value="Genomic_DNA"/>
</dbReference>
<dbReference type="AlphaFoldDB" id="A0A820KQ02"/>
<reference evidence="1" key="1">
    <citation type="submission" date="2021-02" db="EMBL/GenBank/DDBJ databases">
        <authorList>
            <person name="Nowell W R."/>
        </authorList>
    </citation>
    <scope>NUCLEOTIDE SEQUENCE</scope>
</reference>
<accession>A0A820KQ02</accession>
<sequence>MQDILNVSTRMNEPGIASDIEHNGLQNWSWRFEWSQLTSDIRMRLKKLTQMYGRDLKYGKSIPPEDMVMKDDSKCILQ</sequence>
<dbReference type="Proteomes" id="UP000663836">
    <property type="component" value="Unassembled WGS sequence"/>
</dbReference>